<dbReference type="VEuPathDB" id="VectorBase:LDEU002489"/>
<dbReference type="GO" id="GO:0008023">
    <property type="term" value="C:transcription elongation factor complex"/>
    <property type="evidence" value="ECO:0007669"/>
    <property type="project" value="InterPro"/>
</dbReference>
<feature type="compositionally biased region" description="Polar residues" evidence="7">
    <location>
        <begin position="300"/>
        <end position="357"/>
    </location>
</feature>
<dbReference type="Pfam" id="PF07303">
    <property type="entry name" value="Occludin_ELL"/>
    <property type="match status" value="1"/>
</dbReference>
<dbReference type="GO" id="GO:0000987">
    <property type="term" value="F:cis-regulatory region sequence-specific DNA binding"/>
    <property type="evidence" value="ECO:0007669"/>
    <property type="project" value="TreeGrafter"/>
</dbReference>
<accession>A0A443SPW4</accession>
<comment type="similarity">
    <text evidence="2 6">Belongs to the ELL/occludin family.</text>
</comment>
<feature type="compositionally biased region" description="Polar residues" evidence="7">
    <location>
        <begin position="228"/>
        <end position="242"/>
    </location>
</feature>
<dbReference type="EMBL" id="NCKV01000861">
    <property type="protein sequence ID" value="RWS29554.1"/>
    <property type="molecule type" value="Genomic_DNA"/>
</dbReference>
<feature type="compositionally biased region" description="Polar residues" evidence="7">
    <location>
        <begin position="271"/>
        <end position="286"/>
    </location>
</feature>
<dbReference type="GO" id="GO:0042795">
    <property type="term" value="P:snRNA transcription by RNA polymerase II"/>
    <property type="evidence" value="ECO:0007669"/>
    <property type="project" value="TreeGrafter"/>
</dbReference>
<evidence type="ECO:0000256" key="6">
    <source>
        <dbReference type="PROSITE-ProRule" id="PRU01324"/>
    </source>
</evidence>
<evidence type="ECO:0000313" key="9">
    <source>
        <dbReference type="EMBL" id="RWS29554.1"/>
    </source>
</evidence>
<feature type="domain" description="OCEL" evidence="8">
    <location>
        <begin position="446"/>
        <end position="571"/>
    </location>
</feature>
<keyword evidence="10" id="KW-1185">Reference proteome</keyword>
<evidence type="ECO:0000256" key="7">
    <source>
        <dbReference type="SAM" id="MobiDB-lite"/>
    </source>
</evidence>
<keyword evidence="4" id="KW-0804">Transcription</keyword>
<evidence type="ECO:0000256" key="4">
    <source>
        <dbReference type="ARBA" id="ARBA00023163"/>
    </source>
</evidence>
<keyword evidence="5" id="KW-0539">Nucleus</keyword>
<evidence type="ECO:0000256" key="5">
    <source>
        <dbReference type="ARBA" id="ARBA00023242"/>
    </source>
</evidence>
<comment type="subcellular location">
    <subcellularLocation>
        <location evidence="1">Nucleus</location>
    </subcellularLocation>
</comment>
<dbReference type="PANTHER" id="PTHR23288">
    <property type="entry name" value="OCCLUDIN AND RNA POLYMERASE II ELONGATION FACTOR ELL"/>
    <property type="match status" value="1"/>
</dbReference>
<dbReference type="InterPro" id="IPR010844">
    <property type="entry name" value="Occludin_ELL"/>
</dbReference>
<feature type="region of interest" description="Disordered" evidence="7">
    <location>
        <begin position="213"/>
        <end position="357"/>
    </location>
</feature>
<dbReference type="GO" id="GO:0003746">
    <property type="term" value="F:translation elongation factor activity"/>
    <property type="evidence" value="ECO:0007669"/>
    <property type="project" value="UniProtKB-KW"/>
</dbReference>
<keyword evidence="9" id="KW-0648">Protein biosynthesis</keyword>
<comment type="caution">
    <text evidence="9">The sequence shown here is derived from an EMBL/GenBank/DDBJ whole genome shotgun (WGS) entry which is preliminary data.</text>
</comment>
<feature type="compositionally biased region" description="Low complexity" evidence="7">
    <location>
        <begin position="213"/>
        <end position="223"/>
    </location>
</feature>
<evidence type="ECO:0000259" key="8">
    <source>
        <dbReference type="PROSITE" id="PS51980"/>
    </source>
</evidence>
<sequence>MESLGSMQYKMQIHASEDSYQKTKARMAVAEQESKKNCTKVIKDSGPNVGRKVKVKKVFSHHQPGLSHHSHNAKPNSPPTLKLNGVCVSNKPNLANKASPVSNQANSDIVRRPLKDRMIHLLALRPYKKPELMIRLNKDGLKERDKKGMSAFLNQIATLKDNVYHLARHAWHEVQIDEWPFYTVEERELIRRKNPLLNVQTQHSSALNTLSPLSSDCSSLQDSPSPPNLMNLNVNSPSSHSAHSTKRAIESASSNLKRQRIAHLNPPPQPYSRTKSPNANLQTSGYSDVLNGWANKPKSPENSKNGASTKNTVIGNHWNYSNGTSDLRPESQLSSIKSNNYLSPDSNGIVQQSQSANQSITTHLTNGFSNNAISNASKKVAKNGHVYRNGSNAANVPQNSVNANAYTNESTCSTPNSSPDSGTGSNDGSLSTTSSRSLSSTNGETPDFILKYVEITSDAQRAKYKSDFNYEYGEYRALHRQLEVVAKRFAELESELKSTPEGSDEWNVSVSTVFEYVIENSSQRIMDQIIKEYEETKRDAKYVEARRKVAYLHEKLSHIKKLVNNYDKQFPENVKRAARSKKSKRLTS</sequence>
<dbReference type="Gene3D" id="6.10.140.340">
    <property type="match status" value="1"/>
</dbReference>
<dbReference type="SUPFAM" id="SSF144292">
    <property type="entry name" value="occludin/ELL-like"/>
    <property type="match status" value="1"/>
</dbReference>
<proteinExistence type="inferred from homology"/>
<dbReference type="SUPFAM" id="SSF46785">
    <property type="entry name" value="Winged helix' DNA-binding domain"/>
    <property type="match status" value="1"/>
</dbReference>
<dbReference type="GO" id="GO:0006368">
    <property type="term" value="P:transcription elongation by RNA polymerase II"/>
    <property type="evidence" value="ECO:0007669"/>
    <property type="project" value="InterPro"/>
</dbReference>
<evidence type="ECO:0000313" key="10">
    <source>
        <dbReference type="Proteomes" id="UP000288716"/>
    </source>
</evidence>
<keyword evidence="3" id="KW-0805">Transcription regulation</keyword>
<dbReference type="InterPro" id="IPR036390">
    <property type="entry name" value="WH_DNA-bd_sf"/>
</dbReference>
<dbReference type="PROSITE" id="PS51980">
    <property type="entry name" value="OCEL"/>
    <property type="match status" value="1"/>
</dbReference>
<name>A0A443SPW4_9ACAR</name>
<evidence type="ECO:0000256" key="2">
    <source>
        <dbReference type="ARBA" id="ARBA00009171"/>
    </source>
</evidence>
<reference evidence="9 10" key="1">
    <citation type="journal article" date="2018" name="Gigascience">
        <title>Genomes of trombidid mites reveal novel predicted allergens and laterally-transferred genes associated with secondary metabolism.</title>
        <authorList>
            <person name="Dong X."/>
            <person name="Chaisiri K."/>
            <person name="Xia D."/>
            <person name="Armstrong S.D."/>
            <person name="Fang Y."/>
            <person name="Donnelly M.J."/>
            <person name="Kadowaki T."/>
            <person name="McGarry J.W."/>
            <person name="Darby A.C."/>
            <person name="Makepeace B.L."/>
        </authorList>
    </citation>
    <scope>NUCLEOTIDE SEQUENCE [LARGE SCALE GENOMIC DNA]</scope>
    <source>
        <strain evidence="9">UoL-UT</strain>
    </source>
</reference>
<evidence type="ECO:0000256" key="1">
    <source>
        <dbReference type="ARBA" id="ARBA00004123"/>
    </source>
</evidence>
<feature type="compositionally biased region" description="Polar residues" evidence="7">
    <location>
        <begin position="405"/>
        <end position="419"/>
    </location>
</feature>
<evidence type="ECO:0000256" key="3">
    <source>
        <dbReference type="ARBA" id="ARBA00023015"/>
    </source>
</evidence>
<dbReference type="InterPro" id="IPR042065">
    <property type="entry name" value="E3_ELL-like"/>
</dbReference>
<gene>
    <name evidence="9" type="ORF">B4U80_05404</name>
</gene>
<dbReference type="PANTHER" id="PTHR23288:SF17">
    <property type="entry name" value="RNA POLYMERASE II ELONGATION FACTOR ELL"/>
    <property type="match status" value="1"/>
</dbReference>
<dbReference type="Proteomes" id="UP000288716">
    <property type="component" value="Unassembled WGS sequence"/>
</dbReference>
<dbReference type="STRING" id="299467.A0A443SPW4"/>
<dbReference type="Pfam" id="PF10390">
    <property type="entry name" value="ELL"/>
    <property type="match status" value="1"/>
</dbReference>
<dbReference type="InterPro" id="IPR031176">
    <property type="entry name" value="ELL/occludin"/>
</dbReference>
<dbReference type="GO" id="GO:0032968">
    <property type="term" value="P:positive regulation of transcription elongation by RNA polymerase II"/>
    <property type="evidence" value="ECO:0007669"/>
    <property type="project" value="TreeGrafter"/>
</dbReference>
<dbReference type="AlphaFoldDB" id="A0A443SPW4"/>
<dbReference type="InterPro" id="IPR019464">
    <property type="entry name" value="ELL_N"/>
</dbReference>
<dbReference type="Gene3D" id="1.10.10.2670">
    <property type="entry name" value="E3 ubiquitin-protein ligase"/>
    <property type="match status" value="1"/>
</dbReference>
<protein>
    <submittedName>
        <fullName evidence="9">RNA polymerase II elongation factor ELL2-like protein</fullName>
    </submittedName>
</protein>
<organism evidence="9 10">
    <name type="scientific">Leptotrombidium deliense</name>
    <dbReference type="NCBI Taxonomy" id="299467"/>
    <lineage>
        <taxon>Eukaryota</taxon>
        <taxon>Metazoa</taxon>
        <taxon>Ecdysozoa</taxon>
        <taxon>Arthropoda</taxon>
        <taxon>Chelicerata</taxon>
        <taxon>Arachnida</taxon>
        <taxon>Acari</taxon>
        <taxon>Acariformes</taxon>
        <taxon>Trombidiformes</taxon>
        <taxon>Prostigmata</taxon>
        <taxon>Anystina</taxon>
        <taxon>Parasitengona</taxon>
        <taxon>Trombiculoidea</taxon>
        <taxon>Trombiculidae</taxon>
        <taxon>Leptotrombidium</taxon>
    </lineage>
</organism>
<keyword evidence="9" id="KW-0251">Elongation factor</keyword>
<feature type="compositionally biased region" description="Low complexity" evidence="7">
    <location>
        <begin position="420"/>
        <end position="442"/>
    </location>
</feature>
<dbReference type="OrthoDB" id="6284217at2759"/>
<feature type="region of interest" description="Disordered" evidence="7">
    <location>
        <begin position="405"/>
        <end position="442"/>
    </location>
</feature>